<evidence type="ECO:0000313" key="2">
    <source>
        <dbReference type="Proteomes" id="UP001229421"/>
    </source>
</evidence>
<name>A0AAD8K147_TARER</name>
<dbReference type="EMBL" id="JAUHHV010000009">
    <property type="protein sequence ID" value="KAK1413498.1"/>
    <property type="molecule type" value="Genomic_DNA"/>
</dbReference>
<accession>A0AAD8K147</accession>
<dbReference type="AlphaFoldDB" id="A0AAD8K147"/>
<evidence type="ECO:0000313" key="1">
    <source>
        <dbReference type="EMBL" id="KAK1413498.1"/>
    </source>
</evidence>
<keyword evidence="2" id="KW-1185">Reference proteome</keyword>
<reference evidence="1" key="1">
    <citation type="journal article" date="2023" name="bioRxiv">
        <title>Improved chromosome-level genome assembly for marigold (Tagetes erecta).</title>
        <authorList>
            <person name="Jiang F."/>
            <person name="Yuan L."/>
            <person name="Wang S."/>
            <person name="Wang H."/>
            <person name="Xu D."/>
            <person name="Wang A."/>
            <person name="Fan W."/>
        </authorList>
    </citation>
    <scope>NUCLEOTIDE SEQUENCE</scope>
    <source>
        <strain evidence="1">WSJ</strain>
        <tissue evidence="1">Leaf</tissue>
    </source>
</reference>
<proteinExistence type="predicted"/>
<dbReference type="Proteomes" id="UP001229421">
    <property type="component" value="Unassembled WGS sequence"/>
</dbReference>
<sequence>MENLVALDMSYSNIESFDVSCTNPQPHAKRQKLVIGSCSKDDNRLLGSLKILDLSFCEQLCYLDVL</sequence>
<gene>
    <name evidence="1" type="ORF">QVD17_35272</name>
</gene>
<protein>
    <submittedName>
        <fullName evidence="1">Uncharacterized protein</fullName>
    </submittedName>
</protein>
<comment type="caution">
    <text evidence="1">The sequence shown here is derived from an EMBL/GenBank/DDBJ whole genome shotgun (WGS) entry which is preliminary data.</text>
</comment>
<organism evidence="1 2">
    <name type="scientific">Tagetes erecta</name>
    <name type="common">African marigold</name>
    <dbReference type="NCBI Taxonomy" id="13708"/>
    <lineage>
        <taxon>Eukaryota</taxon>
        <taxon>Viridiplantae</taxon>
        <taxon>Streptophyta</taxon>
        <taxon>Embryophyta</taxon>
        <taxon>Tracheophyta</taxon>
        <taxon>Spermatophyta</taxon>
        <taxon>Magnoliopsida</taxon>
        <taxon>eudicotyledons</taxon>
        <taxon>Gunneridae</taxon>
        <taxon>Pentapetalae</taxon>
        <taxon>asterids</taxon>
        <taxon>campanulids</taxon>
        <taxon>Asterales</taxon>
        <taxon>Asteraceae</taxon>
        <taxon>Asteroideae</taxon>
        <taxon>Heliantheae alliance</taxon>
        <taxon>Tageteae</taxon>
        <taxon>Tagetes</taxon>
    </lineage>
</organism>